<feature type="binding site" description="axial binding residue" evidence="9">
    <location>
        <position position="442"/>
    </location>
    <ligand>
        <name>heme</name>
        <dbReference type="ChEBI" id="CHEBI:30413"/>
    </ligand>
    <ligandPart>
        <name>Fe</name>
        <dbReference type="ChEBI" id="CHEBI:18248"/>
    </ligandPart>
</feature>
<protein>
    <submittedName>
        <fullName evidence="11">Cytochrome P450</fullName>
    </submittedName>
</protein>
<dbReference type="GO" id="GO:0004497">
    <property type="term" value="F:monooxygenase activity"/>
    <property type="evidence" value="ECO:0007669"/>
    <property type="project" value="UniProtKB-KW"/>
</dbReference>
<dbReference type="EMBL" id="KQ086251">
    <property type="protein sequence ID" value="KLO05947.1"/>
    <property type="molecule type" value="Genomic_DNA"/>
</dbReference>
<evidence type="ECO:0000313" key="12">
    <source>
        <dbReference type="Proteomes" id="UP000053477"/>
    </source>
</evidence>
<comment type="pathway">
    <text evidence="2">Secondary metabolite biosynthesis.</text>
</comment>
<organism evidence="11 12">
    <name type="scientific">Schizopora paradoxa</name>
    <dbReference type="NCBI Taxonomy" id="27342"/>
    <lineage>
        <taxon>Eukaryota</taxon>
        <taxon>Fungi</taxon>
        <taxon>Dikarya</taxon>
        <taxon>Basidiomycota</taxon>
        <taxon>Agaricomycotina</taxon>
        <taxon>Agaricomycetes</taxon>
        <taxon>Hymenochaetales</taxon>
        <taxon>Schizoporaceae</taxon>
        <taxon>Schizopora</taxon>
    </lineage>
</organism>
<dbReference type="GO" id="GO:0020037">
    <property type="term" value="F:heme binding"/>
    <property type="evidence" value="ECO:0007669"/>
    <property type="project" value="InterPro"/>
</dbReference>
<dbReference type="InterPro" id="IPR050364">
    <property type="entry name" value="Cytochrome_P450_fung"/>
</dbReference>
<dbReference type="PANTHER" id="PTHR46300">
    <property type="entry name" value="P450, PUTATIVE (EUROFUNG)-RELATED-RELATED"/>
    <property type="match status" value="1"/>
</dbReference>
<dbReference type="SUPFAM" id="SSF48264">
    <property type="entry name" value="Cytochrome P450"/>
    <property type="match status" value="1"/>
</dbReference>
<evidence type="ECO:0000256" key="9">
    <source>
        <dbReference type="PIRSR" id="PIRSR602401-1"/>
    </source>
</evidence>
<gene>
    <name evidence="11" type="ORF">SCHPADRAFT_910665</name>
</gene>
<dbReference type="AlphaFoldDB" id="A0A0H2R3N7"/>
<dbReference type="GO" id="GO:0005506">
    <property type="term" value="F:iron ion binding"/>
    <property type="evidence" value="ECO:0007669"/>
    <property type="project" value="InterPro"/>
</dbReference>
<keyword evidence="7 9" id="KW-0408">Iron</keyword>
<dbReference type="Gene3D" id="1.10.630.10">
    <property type="entry name" value="Cytochrome P450"/>
    <property type="match status" value="1"/>
</dbReference>
<keyword evidence="4 9" id="KW-0349">Heme</keyword>
<dbReference type="PANTHER" id="PTHR46300:SF7">
    <property type="entry name" value="P450, PUTATIVE (EUROFUNG)-RELATED"/>
    <property type="match status" value="1"/>
</dbReference>
<dbReference type="Proteomes" id="UP000053477">
    <property type="component" value="Unassembled WGS sequence"/>
</dbReference>
<dbReference type="PROSITE" id="PS00086">
    <property type="entry name" value="CYTOCHROME_P450"/>
    <property type="match status" value="1"/>
</dbReference>
<dbReference type="Pfam" id="PF00067">
    <property type="entry name" value="p450"/>
    <property type="match status" value="1"/>
</dbReference>
<dbReference type="GO" id="GO:0016705">
    <property type="term" value="F:oxidoreductase activity, acting on paired donors, with incorporation or reduction of molecular oxygen"/>
    <property type="evidence" value="ECO:0007669"/>
    <property type="project" value="InterPro"/>
</dbReference>
<dbReference type="InterPro" id="IPR036396">
    <property type="entry name" value="Cyt_P450_sf"/>
</dbReference>
<dbReference type="InterPro" id="IPR017972">
    <property type="entry name" value="Cyt_P450_CS"/>
</dbReference>
<keyword evidence="5 9" id="KW-0479">Metal-binding</keyword>
<sequence>MLKYSLSDTTFLCATGLLLLSIWSKLRQRSKTPLPPGPRRLPIVGNIFQIAIFGSRLWETASEWRKTYGDMIYLEIAGFPVLILNSHDVSMDLLSKRSSLYSSRPQLVMPILAGWEWTTLSLPYGEKLRKQRAILQKFFSSSGVLNYKDVHQQNCHAFLQGLLGSPEGYDRQIHHFVASILMMNAYGHEVQPENDPYLQLGEESARTLIDHFGYLYLDFIPWIQLLPEWFPGTGFWKFVKIGRELSNRLRYELLALTKKKMEEGTAKESMTTIFLGDIASNHSTNYGAEEGEFANAAAMVFLAGQDTTKTAIMNLIHAVLKHPEALRRAQEELDRVIGTDRLPTCEDRDNLTYVNAMCMEVLRWGVPGPLGVPHRTTEEDEYQGYRIPAGTLVLSNIWGIANNPDIYPDPLEFKPERWLPGGVNFKSTRPMDFVFGYGRRICPGRIWADDLLFIFAASLLATFNIERAVDASGKPIPLNKHDEFSILRTLGPSKCKIEPRSERAACLIREAIE</sequence>
<dbReference type="PRINTS" id="PR00463">
    <property type="entry name" value="EP450I"/>
</dbReference>
<evidence type="ECO:0000256" key="8">
    <source>
        <dbReference type="ARBA" id="ARBA00023033"/>
    </source>
</evidence>
<keyword evidence="12" id="KW-1185">Reference proteome</keyword>
<comment type="cofactor">
    <cofactor evidence="1 9">
        <name>heme</name>
        <dbReference type="ChEBI" id="CHEBI:30413"/>
    </cofactor>
</comment>
<dbReference type="InParanoid" id="A0A0H2R3N7"/>
<keyword evidence="6 10" id="KW-0560">Oxidoreductase</keyword>
<dbReference type="OrthoDB" id="1470350at2759"/>
<evidence type="ECO:0000313" key="11">
    <source>
        <dbReference type="EMBL" id="KLO05947.1"/>
    </source>
</evidence>
<evidence type="ECO:0000256" key="10">
    <source>
        <dbReference type="RuleBase" id="RU000461"/>
    </source>
</evidence>
<dbReference type="InterPro" id="IPR002401">
    <property type="entry name" value="Cyt_P450_E_grp-I"/>
</dbReference>
<proteinExistence type="inferred from homology"/>
<evidence type="ECO:0000256" key="3">
    <source>
        <dbReference type="ARBA" id="ARBA00010617"/>
    </source>
</evidence>
<comment type="similarity">
    <text evidence="3 10">Belongs to the cytochrome P450 family.</text>
</comment>
<evidence type="ECO:0000256" key="2">
    <source>
        <dbReference type="ARBA" id="ARBA00005179"/>
    </source>
</evidence>
<accession>A0A0H2R3N7</accession>
<dbReference type="CDD" id="cd11065">
    <property type="entry name" value="CYP64-like"/>
    <property type="match status" value="1"/>
</dbReference>
<evidence type="ECO:0000256" key="6">
    <source>
        <dbReference type="ARBA" id="ARBA00023002"/>
    </source>
</evidence>
<evidence type="ECO:0000256" key="4">
    <source>
        <dbReference type="ARBA" id="ARBA00022617"/>
    </source>
</evidence>
<evidence type="ECO:0000256" key="1">
    <source>
        <dbReference type="ARBA" id="ARBA00001971"/>
    </source>
</evidence>
<name>A0A0H2R3N7_9AGAM</name>
<dbReference type="STRING" id="27342.A0A0H2R3N7"/>
<evidence type="ECO:0000256" key="5">
    <source>
        <dbReference type="ARBA" id="ARBA00022723"/>
    </source>
</evidence>
<keyword evidence="8 10" id="KW-0503">Monooxygenase</keyword>
<reference evidence="11 12" key="1">
    <citation type="submission" date="2015-04" db="EMBL/GenBank/DDBJ databases">
        <title>Complete genome sequence of Schizopora paradoxa KUC8140, a cosmopolitan wood degrader in East Asia.</title>
        <authorList>
            <consortium name="DOE Joint Genome Institute"/>
            <person name="Min B."/>
            <person name="Park H."/>
            <person name="Jang Y."/>
            <person name="Kim J.-J."/>
            <person name="Kim K.H."/>
            <person name="Pangilinan J."/>
            <person name="Lipzen A."/>
            <person name="Riley R."/>
            <person name="Grigoriev I.V."/>
            <person name="Spatafora J.W."/>
            <person name="Choi I.-G."/>
        </authorList>
    </citation>
    <scope>NUCLEOTIDE SEQUENCE [LARGE SCALE GENOMIC DNA]</scope>
    <source>
        <strain evidence="11 12">KUC8140</strain>
    </source>
</reference>
<dbReference type="InterPro" id="IPR001128">
    <property type="entry name" value="Cyt_P450"/>
</dbReference>
<evidence type="ECO:0000256" key="7">
    <source>
        <dbReference type="ARBA" id="ARBA00023004"/>
    </source>
</evidence>